<evidence type="ECO:0000313" key="1">
    <source>
        <dbReference type="EMBL" id="PPR06447.1"/>
    </source>
</evidence>
<proteinExistence type="predicted"/>
<dbReference type="EMBL" id="NHYE01000317">
    <property type="protein sequence ID" value="PPR06447.1"/>
    <property type="molecule type" value="Genomic_DNA"/>
</dbReference>
<reference evidence="1 2" key="1">
    <citation type="journal article" date="2018" name="Evol. Lett.">
        <title>Horizontal gene cluster transfer increased hallucinogenic mushroom diversity.</title>
        <authorList>
            <person name="Reynolds H.T."/>
            <person name="Vijayakumar V."/>
            <person name="Gluck-Thaler E."/>
            <person name="Korotkin H.B."/>
            <person name="Matheny P.B."/>
            <person name="Slot J.C."/>
        </authorList>
    </citation>
    <scope>NUCLEOTIDE SEQUENCE [LARGE SCALE GENOMIC DNA]</scope>
    <source>
        <strain evidence="1 2">SRW20</strain>
    </source>
</reference>
<comment type="caution">
    <text evidence="1">The sequence shown here is derived from an EMBL/GenBank/DDBJ whole genome shotgun (WGS) entry which is preliminary data.</text>
</comment>
<accession>A0A409YTT7</accession>
<dbReference type="InParanoid" id="A0A409YTT7"/>
<dbReference type="Proteomes" id="UP000284706">
    <property type="component" value="Unassembled WGS sequence"/>
</dbReference>
<name>A0A409YTT7_9AGAR</name>
<gene>
    <name evidence="1" type="ORF">CVT26_006461</name>
</gene>
<evidence type="ECO:0000313" key="2">
    <source>
        <dbReference type="Proteomes" id="UP000284706"/>
    </source>
</evidence>
<protein>
    <submittedName>
        <fullName evidence="1">Uncharacterized protein</fullName>
    </submittedName>
</protein>
<sequence>MSATLTLCSAQNLNGTCVEVSLAAVQCINIYALPALFNDLSSLAVPFGFICTLFAGKDCIRMNSTSRDIVGISGGIWPSLTAVEGVDGPQNFDDLTSSLICSPFGFGC</sequence>
<organism evidence="1 2">
    <name type="scientific">Gymnopilus dilepis</name>
    <dbReference type="NCBI Taxonomy" id="231916"/>
    <lineage>
        <taxon>Eukaryota</taxon>
        <taxon>Fungi</taxon>
        <taxon>Dikarya</taxon>
        <taxon>Basidiomycota</taxon>
        <taxon>Agaricomycotina</taxon>
        <taxon>Agaricomycetes</taxon>
        <taxon>Agaricomycetidae</taxon>
        <taxon>Agaricales</taxon>
        <taxon>Agaricineae</taxon>
        <taxon>Hymenogastraceae</taxon>
        <taxon>Gymnopilus</taxon>
    </lineage>
</organism>
<dbReference type="OrthoDB" id="2884912at2759"/>
<dbReference type="AlphaFoldDB" id="A0A409YTT7"/>
<keyword evidence="2" id="KW-1185">Reference proteome</keyword>